<feature type="region of interest" description="Disordered" evidence="1">
    <location>
        <begin position="255"/>
        <end position="286"/>
    </location>
</feature>
<evidence type="ECO:0000313" key="2">
    <source>
        <dbReference type="EMBL" id="MBB6439807.1"/>
    </source>
</evidence>
<comment type="caution">
    <text evidence="2">The sequence shown here is derived from an EMBL/GenBank/DDBJ whole genome shotgun (WGS) entry which is preliminary data.</text>
</comment>
<evidence type="ECO:0000256" key="1">
    <source>
        <dbReference type="SAM" id="MobiDB-lite"/>
    </source>
</evidence>
<name>A0A7X0HNW7_9ACTN</name>
<dbReference type="AlphaFoldDB" id="A0A7X0HNW7"/>
<reference evidence="2 3" key="1">
    <citation type="submission" date="2020-08" db="EMBL/GenBank/DDBJ databases">
        <title>Genomic Encyclopedia of Type Strains, Phase IV (KMG-IV): sequencing the most valuable type-strain genomes for metagenomic binning, comparative biology and taxonomic classification.</title>
        <authorList>
            <person name="Goeker M."/>
        </authorList>
    </citation>
    <scope>NUCLEOTIDE SEQUENCE [LARGE SCALE GENOMIC DNA]</scope>
    <source>
        <strain evidence="2 3">DSM 40141</strain>
    </source>
</reference>
<gene>
    <name evidence="2" type="ORF">HNQ79_006319</name>
</gene>
<sequence length="297" mass="30936">MCSRPRATAAACANFRASAASPGRSSRTASADSRSRIHPHAASSSGVARESRFQVVRPPHRQAAGFLQAALAQQEPALRGDGGRALQAVGGAVQRPLKGDVGGVELAGLHHGPSPELQQAHPQGASVVAQGLRVPQQHGQYRGGFGEAVAGEQRFGCVQRGAHPGEGRCVVEFHQGGRAQQRGTRIGPQVSGLHVRADDALAGAGLEERGGGTQRDSELAQGLQAGRRAAFLFQVLDRAPGHPGRTGQFALGESRTFPQSPQALPDSTHTPQGTTTTGCCAGRTGHRPLLRVRTNFP</sequence>
<feature type="region of interest" description="Disordered" evidence="1">
    <location>
        <begin position="17"/>
        <end position="51"/>
    </location>
</feature>
<protein>
    <submittedName>
        <fullName evidence="2">Uncharacterized protein</fullName>
    </submittedName>
</protein>
<evidence type="ECO:0000313" key="3">
    <source>
        <dbReference type="Proteomes" id="UP000540423"/>
    </source>
</evidence>
<feature type="compositionally biased region" description="Low complexity" evidence="1">
    <location>
        <begin position="268"/>
        <end position="283"/>
    </location>
</feature>
<feature type="compositionally biased region" description="Low complexity" evidence="1">
    <location>
        <begin position="17"/>
        <end position="32"/>
    </location>
</feature>
<feature type="compositionally biased region" description="Polar residues" evidence="1">
    <location>
        <begin position="256"/>
        <end position="267"/>
    </location>
</feature>
<dbReference type="Proteomes" id="UP000540423">
    <property type="component" value="Unassembled WGS sequence"/>
</dbReference>
<organism evidence="2 3">
    <name type="scientific">Streptomyces candidus</name>
    <dbReference type="NCBI Taxonomy" id="67283"/>
    <lineage>
        <taxon>Bacteria</taxon>
        <taxon>Bacillati</taxon>
        <taxon>Actinomycetota</taxon>
        <taxon>Actinomycetes</taxon>
        <taxon>Kitasatosporales</taxon>
        <taxon>Streptomycetaceae</taxon>
        <taxon>Streptomyces</taxon>
    </lineage>
</organism>
<accession>A0A7X0HNW7</accession>
<dbReference type="EMBL" id="JACHEM010000029">
    <property type="protein sequence ID" value="MBB6439807.1"/>
    <property type="molecule type" value="Genomic_DNA"/>
</dbReference>
<proteinExistence type="predicted"/>
<keyword evidence="3" id="KW-1185">Reference proteome</keyword>